<dbReference type="SUPFAM" id="SSF49265">
    <property type="entry name" value="Fibronectin type III"/>
    <property type="match status" value="3"/>
</dbReference>
<evidence type="ECO:0000256" key="1">
    <source>
        <dbReference type="ARBA" id="ARBA00004479"/>
    </source>
</evidence>
<dbReference type="PANTHER" id="PTHR23037">
    <property type="entry name" value="CYTOKINE RECEPTOR"/>
    <property type="match status" value="1"/>
</dbReference>
<protein>
    <submittedName>
        <fullName evidence="11">Interleukin-13 receptor subunit alpha-2</fullName>
    </submittedName>
</protein>
<name>A0A835TWN3_9PASS</name>
<dbReference type="Gene3D" id="2.60.40.10">
    <property type="entry name" value="Immunoglobulins"/>
    <property type="match status" value="3"/>
</dbReference>
<feature type="non-terminal residue" evidence="11">
    <location>
        <position position="974"/>
    </location>
</feature>
<evidence type="ECO:0000259" key="10">
    <source>
        <dbReference type="PROSITE" id="PS50853"/>
    </source>
</evidence>
<evidence type="ECO:0000313" key="13">
    <source>
        <dbReference type="Proteomes" id="UP000618051"/>
    </source>
</evidence>
<keyword evidence="6 11" id="KW-0675">Receptor</keyword>
<dbReference type="InterPro" id="IPR036116">
    <property type="entry name" value="FN3_sf"/>
</dbReference>
<keyword evidence="13" id="KW-1185">Reference proteome</keyword>
<evidence type="ECO:0000313" key="11">
    <source>
        <dbReference type="EMBL" id="KAG0121711.1"/>
    </source>
</evidence>
<dbReference type="EMBL" id="JADDUC020000014">
    <property type="protein sequence ID" value="KAI1234758.1"/>
    <property type="molecule type" value="Genomic_DNA"/>
</dbReference>
<dbReference type="CDD" id="cd00063">
    <property type="entry name" value="FN3"/>
    <property type="match status" value="1"/>
</dbReference>
<gene>
    <name evidence="12" type="ORF">IHE44_0003136</name>
    <name evidence="11" type="ORF">IHE44_010666</name>
</gene>
<feature type="transmembrane region" description="Helical" evidence="9">
    <location>
        <begin position="374"/>
        <end position="394"/>
    </location>
</feature>
<comment type="subcellular location">
    <subcellularLocation>
        <location evidence="1">Membrane</location>
        <topology evidence="1">Single-pass type I membrane protein</topology>
    </subcellularLocation>
</comment>
<sequence>LLIILSNELPGLKETPKRCCRTAPLTSPWPLEPLMAPWRLPVLPVALVWGWVLVSSSPSTVAPPQDLQITDPGLLGSLDVEWKPPPHVQTFNECTVKYKFEYRNTGDRDWKVIFTRKLKFRVGFDLSRTAEVRLQTLLKGQCTGDVEVQSDWIYATFQTAPQGKLESEVQNFHCIYHDWEYLKCTWQPGLLTPRGVHYGLYYWYEGLDHTVQCDHYIQDHGINVGCVLQNLSQAEYQDLNICVNGSAAATLLRPLYTTLRLHNLAKPSAPEQLELSVSAAGELLVAWSPPGGRVPPHCLEYEVQAAEDAGEAAAAWAFVSTQMETALTISRANQSHVSCVRVRGRTNIFCADQGFWSEWTQDCFSVSRKEDKQLFILIPVILSLSISLIIFMLIGQCKKSHCMHLWDTNSACACCTACVWWVAHGTPSQGQLRSPELSAAQTGLPCLLPLESWKRSKVTLKQGVSDNRTREKKDAVETAMNKKNMLFCGLVWVFSFHLNAEQELPELFISSADMPFLLKSSGGEALRETFAIKRHDHSYCKGQMIQRSEGHYSKCGNFSRKWTLASEFNEAHLMFLKAMQSRDEIEHLFKVGISNEQWKLKEKIKFVSISYLEFTPKKIRAISVTTKYKSSAEACLETCLNVNTCHTHKSTILCMLQGNAKSISSVIFYLLLGSSKTGKINTKVSELKNRPSSVTELQAVSRSWKDNTALLAAASRCQGFGTTVAHDIISNLKHFTGHGVKVWRRKSTSPGHGLLHHCCAAVIHPWTLLNHHDSLVQDPGSFLFSTPREGTRENKCSLEGCPTHRDNCGCTAKRKGEEYLAEEARPCLASQSHKAATIVPGNCWGNCIYLLGDPLVFGEAEHKTTLMRDVIWKKDCSRVSIFHNNLSLIACYTYPLAWALHRPLELWPRKGSCNTSCGWEGWSESHGAVSRDAVLGPETSILLERPCGRSARSRNPAAATHPPAVSKTWDLGQA</sequence>
<keyword evidence="5 9" id="KW-0472">Membrane</keyword>
<proteinExistence type="predicted"/>
<feature type="domain" description="Fibronectin type-III" evidence="10">
    <location>
        <begin position="269"/>
        <end position="369"/>
    </location>
</feature>
<dbReference type="GO" id="GO:0009897">
    <property type="term" value="C:external side of plasma membrane"/>
    <property type="evidence" value="ECO:0007669"/>
    <property type="project" value="TreeGrafter"/>
</dbReference>
<evidence type="ECO:0000256" key="6">
    <source>
        <dbReference type="ARBA" id="ARBA00023170"/>
    </source>
</evidence>
<evidence type="ECO:0000256" key="5">
    <source>
        <dbReference type="ARBA" id="ARBA00023136"/>
    </source>
</evidence>
<reference evidence="12 13" key="2">
    <citation type="journal article" date="2021" name="J. Hered.">
        <title>Feather Gene Expression Elucidates the Developmental Basis of Plumage Iridescence in African Starlings.</title>
        <authorList>
            <person name="Rubenstein D.R."/>
            <person name="Corvelo A."/>
            <person name="MacManes M.D."/>
            <person name="Maia R."/>
            <person name="Narzisi G."/>
            <person name="Rousaki A."/>
            <person name="Vandenabeele P."/>
            <person name="Shawkey M.D."/>
            <person name="Solomon J."/>
        </authorList>
    </citation>
    <scope>NUCLEOTIDE SEQUENCE [LARGE SCALE GENOMIC DNA]</scope>
    <source>
        <strain evidence="12">SS15</strain>
    </source>
</reference>
<reference evidence="11" key="1">
    <citation type="submission" date="2020-10" db="EMBL/GenBank/DDBJ databases">
        <title>Feather gene expression reveals the developmental basis of iridescence in African starlings.</title>
        <authorList>
            <person name="Rubenstein D.R."/>
        </authorList>
    </citation>
    <scope>NUCLEOTIDE SEQUENCE</scope>
    <source>
        <strain evidence="11">SS15</strain>
        <tissue evidence="11">Liver</tissue>
    </source>
</reference>
<evidence type="ECO:0000256" key="9">
    <source>
        <dbReference type="SAM" id="Phobius"/>
    </source>
</evidence>
<evidence type="ECO:0000256" key="4">
    <source>
        <dbReference type="ARBA" id="ARBA00022989"/>
    </source>
</evidence>
<keyword evidence="3" id="KW-0732">Signal</keyword>
<dbReference type="PROSITE" id="PS50853">
    <property type="entry name" value="FN3"/>
    <property type="match status" value="2"/>
</dbReference>
<keyword evidence="7" id="KW-0325">Glycoprotein</keyword>
<evidence type="ECO:0000256" key="8">
    <source>
        <dbReference type="SAM" id="MobiDB-lite"/>
    </source>
</evidence>
<dbReference type="InterPro" id="IPR013783">
    <property type="entry name" value="Ig-like_fold"/>
</dbReference>
<dbReference type="GO" id="GO:0004896">
    <property type="term" value="F:cytokine receptor activity"/>
    <property type="evidence" value="ECO:0007669"/>
    <property type="project" value="TreeGrafter"/>
</dbReference>
<keyword evidence="4 9" id="KW-1133">Transmembrane helix</keyword>
<evidence type="ECO:0000256" key="3">
    <source>
        <dbReference type="ARBA" id="ARBA00022729"/>
    </source>
</evidence>
<keyword evidence="2 9" id="KW-0812">Transmembrane</keyword>
<evidence type="ECO:0000256" key="7">
    <source>
        <dbReference type="ARBA" id="ARBA00023180"/>
    </source>
</evidence>
<evidence type="ECO:0000256" key="2">
    <source>
        <dbReference type="ARBA" id="ARBA00022692"/>
    </source>
</evidence>
<evidence type="ECO:0000313" key="12">
    <source>
        <dbReference type="EMBL" id="KAI1234758.1"/>
    </source>
</evidence>
<accession>A0A835TWN3</accession>
<feature type="domain" description="Fibronectin type-III" evidence="10">
    <location>
        <begin position="63"/>
        <end position="162"/>
    </location>
</feature>
<dbReference type="InterPro" id="IPR015321">
    <property type="entry name" value="TypeI_recpt_CBD"/>
</dbReference>
<organism evidence="11">
    <name type="scientific">Lamprotornis superbus</name>
    <dbReference type="NCBI Taxonomy" id="245042"/>
    <lineage>
        <taxon>Eukaryota</taxon>
        <taxon>Metazoa</taxon>
        <taxon>Chordata</taxon>
        <taxon>Craniata</taxon>
        <taxon>Vertebrata</taxon>
        <taxon>Euteleostomi</taxon>
        <taxon>Archelosauria</taxon>
        <taxon>Archosauria</taxon>
        <taxon>Dinosauria</taxon>
        <taxon>Saurischia</taxon>
        <taxon>Theropoda</taxon>
        <taxon>Coelurosauria</taxon>
        <taxon>Aves</taxon>
        <taxon>Neognathae</taxon>
        <taxon>Neoaves</taxon>
        <taxon>Telluraves</taxon>
        <taxon>Australaves</taxon>
        <taxon>Passeriformes</taxon>
        <taxon>Sturnidae</taxon>
        <taxon>Lamprotornis</taxon>
    </lineage>
</organism>
<reference evidence="12" key="3">
    <citation type="submission" date="2022-01" db="EMBL/GenBank/DDBJ databases">
        <authorList>
            <person name="Rubenstein D.R."/>
        </authorList>
    </citation>
    <scope>NUCLEOTIDE SEQUENCE</scope>
    <source>
        <strain evidence="12">SS15</strain>
        <tissue evidence="12">Liver</tissue>
    </source>
</reference>
<dbReference type="AlphaFoldDB" id="A0A835TWN3"/>
<feature type="region of interest" description="Disordered" evidence="8">
    <location>
        <begin position="950"/>
        <end position="974"/>
    </location>
</feature>
<dbReference type="EMBL" id="JADDUC010000046">
    <property type="protein sequence ID" value="KAG0121711.1"/>
    <property type="molecule type" value="Genomic_DNA"/>
</dbReference>
<comment type="caution">
    <text evidence="11">The sequence shown here is derived from an EMBL/GenBank/DDBJ whole genome shotgun (WGS) entry which is preliminary data.</text>
</comment>
<dbReference type="InterPro" id="IPR003961">
    <property type="entry name" value="FN3_dom"/>
</dbReference>
<dbReference type="PANTHER" id="PTHR23037:SF45">
    <property type="entry name" value="INTERLEUKIN 13 RECEPTOR SUBUNIT ALPHA 2"/>
    <property type="match status" value="1"/>
</dbReference>
<dbReference type="Pfam" id="PF09240">
    <property type="entry name" value="IL6Ra-bind"/>
    <property type="match status" value="1"/>
</dbReference>
<dbReference type="OrthoDB" id="9826641at2759"/>
<dbReference type="Proteomes" id="UP000618051">
    <property type="component" value="Unassembled WGS sequence"/>
</dbReference>